<dbReference type="PANTHER" id="PTHR11361:SF99">
    <property type="entry name" value="DNA MISMATCH REPAIR PROTEIN"/>
    <property type="match status" value="1"/>
</dbReference>
<name>A0ABS3M813_9BACT</name>
<keyword evidence="8" id="KW-1185">Reference proteome</keyword>
<dbReference type="RefSeq" id="WP_107580945.1">
    <property type="nucleotide sequence ID" value="NZ_JAERMS010000050.1"/>
</dbReference>
<feature type="transmembrane region" description="Helical" evidence="5">
    <location>
        <begin position="53"/>
        <end position="72"/>
    </location>
</feature>
<keyword evidence="5" id="KW-0472">Membrane</keyword>
<keyword evidence="4" id="KW-0175">Coiled coil</keyword>
<dbReference type="InterPro" id="IPR045076">
    <property type="entry name" value="MutS"/>
</dbReference>
<proteinExistence type="predicted"/>
<evidence type="ECO:0000313" key="7">
    <source>
        <dbReference type="EMBL" id="MBO1364328.1"/>
    </source>
</evidence>
<comment type="caution">
    <text evidence="7">The sequence shown here is derived from an EMBL/GenBank/DDBJ whole genome shotgun (WGS) entry which is preliminary data.</text>
</comment>
<evidence type="ECO:0000256" key="5">
    <source>
        <dbReference type="SAM" id="Phobius"/>
    </source>
</evidence>
<evidence type="ECO:0000256" key="2">
    <source>
        <dbReference type="ARBA" id="ARBA00022840"/>
    </source>
</evidence>
<feature type="domain" description="DNA mismatch repair proteins mutS family" evidence="6">
    <location>
        <begin position="414"/>
        <end position="601"/>
    </location>
</feature>
<dbReference type="PANTHER" id="PTHR11361">
    <property type="entry name" value="DNA MISMATCH REPAIR PROTEIN MUTS FAMILY MEMBER"/>
    <property type="match status" value="1"/>
</dbReference>
<keyword evidence="5" id="KW-1133">Transmembrane helix</keyword>
<feature type="transmembrane region" description="Helical" evidence="5">
    <location>
        <begin position="211"/>
        <end position="232"/>
    </location>
</feature>
<accession>A0ABS3M813</accession>
<dbReference type="InterPro" id="IPR027417">
    <property type="entry name" value="P-loop_NTPase"/>
</dbReference>
<dbReference type="EMBL" id="JAERMS010000050">
    <property type="protein sequence ID" value="MBO1364328.1"/>
    <property type="molecule type" value="Genomic_DNA"/>
</dbReference>
<dbReference type="SMART" id="SM00534">
    <property type="entry name" value="MUTSac"/>
    <property type="match status" value="1"/>
</dbReference>
<feature type="transmembrane region" description="Helical" evidence="5">
    <location>
        <begin position="238"/>
        <end position="256"/>
    </location>
</feature>
<feature type="coiled-coil region" evidence="4">
    <location>
        <begin position="290"/>
        <end position="317"/>
    </location>
</feature>
<gene>
    <name evidence="7" type="ORF">JHU38_11225</name>
</gene>
<sequence>MNNQEYYTSRYETLTDIVARLKRRNRLFILTEILFFCLFIAGLAVYVSTRMGWTSLLLAALALACYVIARLLDGRNARQITDNENLQRVYRYELEALRGEYSHFDDGQEFVDYHHPFTFDLDIFGPQSLYARMNRSVTSGGKRLLASYLAFENICHQPDEIKFFCKQLTFMDAFQALGQGRRTDTLGILALSKMTQRLVLPGLIGRKWTKVLAICMITLLPIFILLAGMGLMDGTFPLFYATLQFFVVFLLCNASARSIGRQTDLLHRETEGFARLLRLCERQREWPDSMKQEVEDLRKATKAVRTLENLIRRLDRRGNILGLFLLDTFLLNDFFLIRDYLKWRDDFIKHAERWVNVLSHVDALVSLGRFVYNHPKTVWAEVVESETMIYEAEEIFHPFLGAEAVTNDFAIPDGSYTIVTGANMAGKSTFLRTLGINYVLARNGIPIFARRMKVSRFNLFSSMRTTDDLAEGISYFNAELLRLEQLVQFCKNPSYRVGRPSEEKHTLIILDEILKGTNSLDKLNGSRLFLERICKLPVSGVIATHDLELSKLSDELPQRFRNYCFEIDLGENVTYSYRITSGVARNQNATYLLKRVLKVIDE</sequence>
<protein>
    <submittedName>
        <fullName evidence="7">DNA mismatch repair protein MutS</fullName>
    </submittedName>
</protein>
<evidence type="ECO:0000313" key="8">
    <source>
        <dbReference type="Proteomes" id="UP000664265"/>
    </source>
</evidence>
<reference evidence="7 8" key="1">
    <citation type="submission" date="2021-01" db="EMBL/GenBank/DDBJ databases">
        <title>Prevotella A2931 sp. nov.</title>
        <authorList>
            <person name="Buhl M."/>
            <person name="Oberhettinger P."/>
        </authorList>
    </citation>
    <scope>NUCLEOTIDE SEQUENCE [LARGE SCALE GENOMIC DNA]</scope>
    <source>
        <strain evidence="7 8">A2931</strain>
    </source>
</reference>
<evidence type="ECO:0000256" key="3">
    <source>
        <dbReference type="ARBA" id="ARBA00023125"/>
    </source>
</evidence>
<dbReference type="Gene3D" id="3.40.50.300">
    <property type="entry name" value="P-loop containing nucleotide triphosphate hydrolases"/>
    <property type="match status" value="1"/>
</dbReference>
<evidence type="ECO:0000256" key="1">
    <source>
        <dbReference type="ARBA" id="ARBA00022741"/>
    </source>
</evidence>
<keyword evidence="1" id="KW-0547">Nucleotide-binding</keyword>
<evidence type="ECO:0000259" key="6">
    <source>
        <dbReference type="SMART" id="SM00534"/>
    </source>
</evidence>
<dbReference type="Pfam" id="PF00488">
    <property type="entry name" value="MutS_V"/>
    <property type="match status" value="1"/>
</dbReference>
<feature type="transmembrane region" description="Helical" evidence="5">
    <location>
        <begin position="27"/>
        <end position="47"/>
    </location>
</feature>
<dbReference type="SUPFAM" id="SSF52540">
    <property type="entry name" value="P-loop containing nucleoside triphosphate hydrolases"/>
    <property type="match status" value="1"/>
</dbReference>
<keyword evidence="3" id="KW-0238">DNA-binding</keyword>
<evidence type="ECO:0000256" key="4">
    <source>
        <dbReference type="SAM" id="Coils"/>
    </source>
</evidence>
<keyword evidence="2" id="KW-0067">ATP-binding</keyword>
<organism evidence="7 8">
    <name type="scientific">Prevotella illustrans</name>
    <dbReference type="NCBI Taxonomy" id="2800387"/>
    <lineage>
        <taxon>Bacteria</taxon>
        <taxon>Pseudomonadati</taxon>
        <taxon>Bacteroidota</taxon>
        <taxon>Bacteroidia</taxon>
        <taxon>Bacteroidales</taxon>
        <taxon>Prevotellaceae</taxon>
        <taxon>Prevotella</taxon>
    </lineage>
</organism>
<dbReference type="Proteomes" id="UP000664265">
    <property type="component" value="Unassembled WGS sequence"/>
</dbReference>
<feature type="transmembrane region" description="Helical" evidence="5">
    <location>
        <begin position="320"/>
        <end position="337"/>
    </location>
</feature>
<dbReference type="InterPro" id="IPR000432">
    <property type="entry name" value="DNA_mismatch_repair_MutS_C"/>
</dbReference>
<keyword evidence="5" id="KW-0812">Transmembrane</keyword>